<sequence>MPTNFEGFRDFEYEGVPIGKMVLSQLVDELQDIYVEESILQKRGKREILSAVKLYKKTLSIIRESDIDEVYVWNGRRGCDGPVLYAGISEGKRVFSHISGSTPEKYAIFPEGGIHSTRIRMQLIEDYYEKNTVGELKNKYFKDGSDFFYRQRYTGQTDLAAQWFGGNFETNNVDYFHTDRKKLVIFTSSYWEWIAASGVEVPNDFRDPYNLLNTLIHDSNILEDYEIIIRWHPNLVNAGKHERRRMKEILSSDHDVLQFEPESNVDSYQLLLQADLVLTFGSTLGIEATYYGKTSVVAGPCGYMGLNSVYEPKDFRELKNLLRQNLTPKPILNAIKYGSWNVNYGQIYEYVKYDDQSRDYELFGKRIKSKPKKNLRLQIQRMNFHFHRKLPRLMNRR</sequence>
<evidence type="ECO:0008006" key="3">
    <source>
        <dbReference type="Google" id="ProtNLM"/>
    </source>
</evidence>
<dbReference type="EMBL" id="CP016776">
    <property type="protein sequence ID" value="ASY20513.1"/>
    <property type="molecule type" value="Genomic_DNA"/>
</dbReference>
<dbReference type="Gene3D" id="3.40.50.12580">
    <property type="match status" value="1"/>
</dbReference>
<dbReference type="KEGG" id="pvn:A7sIIA15_06700"/>
<organism evidence="1 2">
    <name type="scientific">Candidatus Planktophila vernalis</name>
    <dbReference type="NCBI Taxonomy" id="1884907"/>
    <lineage>
        <taxon>Bacteria</taxon>
        <taxon>Bacillati</taxon>
        <taxon>Actinomycetota</taxon>
        <taxon>Actinomycetes</taxon>
        <taxon>Candidatus Nanopelagicales</taxon>
        <taxon>Candidatus Nanopelagicaceae</taxon>
        <taxon>Candidatus Planktophila</taxon>
    </lineage>
</organism>
<protein>
    <recommendedName>
        <fullName evidence="3">Capsule polysaccharide biosynthesis protein</fullName>
    </recommendedName>
</protein>
<keyword evidence="2" id="KW-1185">Reference proteome</keyword>
<dbReference type="InterPro" id="IPR043148">
    <property type="entry name" value="TagF_C"/>
</dbReference>
<name>A0A249KUL6_9ACTN</name>
<proteinExistence type="predicted"/>
<evidence type="ECO:0000313" key="1">
    <source>
        <dbReference type="EMBL" id="ASY20513.1"/>
    </source>
</evidence>
<dbReference type="SUPFAM" id="SSF53756">
    <property type="entry name" value="UDP-Glycosyltransferase/glycogen phosphorylase"/>
    <property type="match status" value="1"/>
</dbReference>
<accession>A0A249KUL6</accession>
<gene>
    <name evidence="1" type="ORF">A7sIIA15_06700</name>
</gene>
<reference evidence="1 2" key="1">
    <citation type="submission" date="2016-07" db="EMBL/GenBank/DDBJ databases">
        <title>High microdiversification within the ubiquitous acI lineage of Actinobacteria.</title>
        <authorList>
            <person name="Neuenschwander S.M."/>
            <person name="Salcher M."/>
            <person name="Ghai R."/>
            <person name="Pernthaler J."/>
        </authorList>
    </citation>
    <scope>NUCLEOTIDE SEQUENCE [LARGE SCALE GENOMIC DNA]</scope>
    <source>
        <strain evidence="1">MMS-IIA-15</strain>
    </source>
</reference>
<dbReference type="Proteomes" id="UP000217186">
    <property type="component" value="Chromosome"/>
</dbReference>
<evidence type="ECO:0000313" key="2">
    <source>
        <dbReference type="Proteomes" id="UP000217186"/>
    </source>
</evidence>
<dbReference type="AlphaFoldDB" id="A0A249KUL6"/>